<accession>A0A815H3M5</accession>
<comment type="caution">
    <text evidence="1">The sequence shown here is derived from an EMBL/GenBank/DDBJ whole genome shotgun (WGS) entry which is preliminary data.</text>
</comment>
<reference evidence="1" key="1">
    <citation type="submission" date="2021-02" db="EMBL/GenBank/DDBJ databases">
        <authorList>
            <person name="Nowell W R."/>
        </authorList>
    </citation>
    <scope>NUCLEOTIDE SEQUENCE</scope>
</reference>
<organism evidence="1 3">
    <name type="scientific">Adineta steineri</name>
    <dbReference type="NCBI Taxonomy" id="433720"/>
    <lineage>
        <taxon>Eukaryota</taxon>
        <taxon>Metazoa</taxon>
        <taxon>Spiralia</taxon>
        <taxon>Gnathifera</taxon>
        <taxon>Rotifera</taxon>
        <taxon>Eurotatoria</taxon>
        <taxon>Bdelloidea</taxon>
        <taxon>Adinetida</taxon>
        <taxon>Adinetidae</taxon>
        <taxon>Adineta</taxon>
    </lineage>
</organism>
<dbReference type="EMBL" id="CAJNON010000664">
    <property type="protein sequence ID" value="CAF1348963.1"/>
    <property type="molecule type" value="Genomic_DNA"/>
</dbReference>
<proteinExistence type="predicted"/>
<sequence length="513" mass="60658">MSYSFPERTHLFVLPNELFEIIFEYLSVVDLALCIFPLNYSRFNALIYPFIRIDLTKFPYKIFQSISMVVSFIRIDSKQIDAVHILPALRSLIIVQTDPADVNFLSFLPDLSYRLNSLSLHLHKDTNIKNFLQARNLSRLHCPLESLTIESNQTSMHFQIDHIISCSTMKRLTIPLSIYHDLLILCEHLPCLEYLEILSSIGYAENYIFNSAKYVLQKPVSKYLYELKIDGHFNFALIEQFIQLFSSSLQYLTLKLYIWNESIDGYFLEKHIINMCTKLEKFKFHLTFYNNRSRFIDFKSFQPAHGNYWSTHPVVYFDELVHTIIASLPFTESSFNSFGNYFPNKIFFNCSDPPPFKHVREIKLNRSDGPFSLALFKFIERFFTHATELYICRYSYLADFDWTSLPCFPCVTMLTMHKYYDVIDGVNPPDVASLRAFFSMVPNVKRWRTSIQFLKKFEISLRTDQQLQNVFERIEEIQIRPNNDKQLKEFIQSIFPNAIVSFDYSIDDFYSRR</sequence>
<name>A0A815H3M5_9BILA</name>
<dbReference type="Proteomes" id="UP000663881">
    <property type="component" value="Unassembled WGS sequence"/>
</dbReference>
<gene>
    <name evidence="2" type="ORF">OKA104_LOCUS15278</name>
    <name evidence="1" type="ORF">VCS650_LOCUS33658</name>
</gene>
<dbReference type="Proteomes" id="UP000663891">
    <property type="component" value="Unassembled WGS sequence"/>
</dbReference>
<evidence type="ECO:0008006" key="4">
    <source>
        <dbReference type="Google" id="ProtNLM"/>
    </source>
</evidence>
<dbReference type="EMBL" id="CAJOAY010000836">
    <property type="protein sequence ID" value="CAF3743948.1"/>
    <property type="molecule type" value="Genomic_DNA"/>
</dbReference>
<evidence type="ECO:0000313" key="3">
    <source>
        <dbReference type="Proteomes" id="UP000663891"/>
    </source>
</evidence>
<protein>
    <recommendedName>
        <fullName evidence="4">F-box domain-containing protein</fullName>
    </recommendedName>
</protein>
<evidence type="ECO:0000313" key="2">
    <source>
        <dbReference type="EMBL" id="CAF3743948.1"/>
    </source>
</evidence>
<dbReference type="AlphaFoldDB" id="A0A815H3M5"/>
<evidence type="ECO:0000313" key="1">
    <source>
        <dbReference type="EMBL" id="CAF1348963.1"/>
    </source>
</evidence>
<dbReference type="OrthoDB" id="10077344at2759"/>